<evidence type="ECO:0000313" key="2">
    <source>
        <dbReference type="Proteomes" id="UP001362999"/>
    </source>
</evidence>
<dbReference type="InterPro" id="IPR032675">
    <property type="entry name" value="LRR_dom_sf"/>
</dbReference>
<reference evidence="1 2" key="1">
    <citation type="journal article" date="2024" name="J Genomics">
        <title>Draft genome sequencing and assembly of Favolaschia claudopus CIRM-BRFM 2984 isolated from oak limbs.</title>
        <authorList>
            <person name="Navarro D."/>
            <person name="Drula E."/>
            <person name="Chaduli D."/>
            <person name="Cazenave R."/>
            <person name="Ahrendt S."/>
            <person name="Wang J."/>
            <person name="Lipzen A."/>
            <person name="Daum C."/>
            <person name="Barry K."/>
            <person name="Grigoriev I.V."/>
            <person name="Favel A."/>
            <person name="Rosso M.N."/>
            <person name="Martin F."/>
        </authorList>
    </citation>
    <scope>NUCLEOTIDE SEQUENCE [LARGE SCALE GENOMIC DNA]</scope>
    <source>
        <strain evidence="1 2">CIRM-BRFM 2984</strain>
    </source>
</reference>
<dbReference type="AlphaFoldDB" id="A0AAW0B593"/>
<dbReference type="SUPFAM" id="SSF52047">
    <property type="entry name" value="RNI-like"/>
    <property type="match status" value="1"/>
</dbReference>
<gene>
    <name evidence="1" type="ORF">R3P38DRAFT_3197147</name>
</gene>
<protein>
    <recommendedName>
        <fullName evidence="3">F-box domain-containing protein</fullName>
    </recommendedName>
</protein>
<comment type="caution">
    <text evidence="1">The sequence shown here is derived from an EMBL/GenBank/DDBJ whole genome shotgun (WGS) entry which is preliminary data.</text>
</comment>
<keyword evidence="2" id="KW-1185">Reference proteome</keyword>
<dbReference type="EMBL" id="JAWWNJ010000039">
    <property type="protein sequence ID" value="KAK7021261.1"/>
    <property type="molecule type" value="Genomic_DNA"/>
</dbReference>
<organism evidence="1 2">
    <name type="scientific">Favolaschia claudopus</name>
    <dbReference type="NCBI Taxonomy" id="2862362"/>
    <lineage>
        <taxon>Eukaryota</taxon>
        <taxon>Fungi</taxon>
        <taxon>Dikarya</taxon>
        <taxon>Basidiomycota</taxon>
        <taxon>Agaricomycotina</taxon>
        <taxon>Agaricomycetes</taxon>
        <taxon>Agaricomycetidae</taxon>
        <taxon>Agaricales</taxon>
        <taxon>Marasmiineae</taxon>
        <taxon>Mycenaceae</taxon>
        <taxon>Favolaschia</taxon>
    </lineage>
</organism>
<accession>A0AAW0B593</accession>
<dbReference type="Gene3D" id="3.80.10.10">
    <property type="entry name" value="Ribonuclease Inhibitor"/>
    <property type="match status" value="1"/>
</dbReference>
<dbReference type="Proteomes" id="UP001362999">
    <property type="component" value="Unassembled WGS sequence"/>
</dbReference>
<sequence>MERPDIVSKQTPAQKKPGARFLVDGNGTVFPVELLTDVVLLACGSDSDPSHSFDRRRNKFLRICRTWYQMLENDFRFWATLLVDRHTTEHEMKLAVRRARDNLLSLIVDMNGRPSPYVSFRQTFPSIVRPCLDFYSNHFGSITLLGHGPMNFTLVMDWMMKCETRTVTRVRFNVSSNLRGEHITFLDELLPNSSLKTYVAENYLIVPPDYQLRSLSRLMFGPLVGPKALRWATLFTILNLCANLTHLVLHEIILSDDVENISVFSRVCQLPLVTHMRVDGFEPAQNVTEMYALACTRTPNLRVLRVSGGEKHLDFVGCGLPETHNPTLRDVAVLSIGGELKSSLVLLEMLRTFPELRILDIRDAEGFSFETLIEMRSLVQGELCPKLTEVHVPVCFTKSDLVQFVGARPEGFFARECTVTCHWGLEDGVSSALETYALEMGSMVKKRYVYRPELELDMELW</sequence>
<name>A0AAW0B593_9AGAR</name>
<evidence type="ECO:0000313" key="1">
    <source>
        <dbReference type="EMBL" id="KAK7021261.1"/>
    </source>
</evidence>
<evidence type="ECO:0008006" key="3">
    <source>
        <dbReference type="Google" id="ProtNLM"/>
    </source>
</evidence>
<proteinExistence type="predicted"/>